<feature type="region of interest" description="Disordered" evidence="1">
    <location>
        <begin position="147"/>
        <end position="263"/>
    </location>
</feature>
<name>A0A8T2MN03_9TELE</name>
<evidence type="ECO:0000313" key="3">
    <source>
        <dbReference type="Proteomes" id="UP000824540"/>
    </source>
</evidence>
<accession>A0A8T2MN03</accession>
<gene>
    <name evidence="2" type="ORF">JZ751_005512</name>
</gene>
<dbReference type="Gene3D" id="3.40.1190.20">
    <property type="match status" value="1"/>
</dbReference>
<dbReference type="Proteomes" id="UP000824540">
    <property type="component" value="Unassembled WGS sequence"/>
</dbReference>
<dbReference type="AlphaFoldDB" id="A0A8T2MN03"/>
<proteinExistence type="predicted"/>
<evidence type="ECO:0000256" key="1">
    <source>
        <dbReference type="SAM" id="MobiDB-lite"/>
    </source>
</evidence>
<keyword evidence="3" id="KW-1185">Reference proteome</keyword>
<comment type="caution">
    <text evidence="2">The sequence shown here is derived from an EMBL/GenBank/DDBJ whole genome shotgun (WGS) entry which is preliminary data.</text>
</comment>
<protein>
    <submittedName>
        <fullName evidence="2">Uncharacterized protein</fullName>
    </submittedName>
</protein>
<dbReference type="OrthoDB" id="2104723at2759"/>
<feature type="compositionally biased region" description="Polar residues" evidence="1">
    <location>
        <begin position="217"/>
        <end position="228"/>
    </location>
</feature>
<sequence length="318" mass="34956">MELDGALTLAQNTVLPENRQQRQPLMEWWCPCSLTEFLLGGVKGCGGADSSPCWVGLSSWLGASVGLFPVSGAQRALLILWVSLAQLHRVQLCLLGQHQVLLFQQPAPDGLGYAHWKGQVLTADELHVLYEGIKLNNVNHYDYVLTGESSSTPGSKQIPFSEAVRGREGRRPNPHIRDRGAAPIHTTQRGAPPQSTQHREGLRPNPHNTERGAAPIHTTQRGAPPQSTQHREGRRPNPHSTERGAAPIHTAQRGAPPQSTHHREGWVRIPHSPIAIEMGTHPPHSPIAIEMGTHTPHSPIAIEMGTHPPPQPYRHRDR</sequence>
<dbReference type="EMBL" id="JAFBMS010001256">
    <property type="protein sequence ID" value="KAG9329365.1"/>
    <property type="molecule type" value="Genomic_DNA"/>
</dbReference>
<feature type="compositionally biased region" description="Polar residues" evidence="1">
    <location>
        <begin position="185"/>
        <end position="196"/>
    </location>
</feature>
<dbReference type="InterPro" id="IPR029056">
    <property type="entry name" value="Ribokinase-like"/>
</dbReference>
<feature type="compositionally biased region" description="Basic and acidic residues" evidence="1">
    <location>
        <begin position="164"/>
        <end position="180"/>
    </location>
</feature>
<evidence type="ECO:0000313" key="2">
    <source>
        <dbReference type="EMBL" id="KAG9329365.1"/>
    </source>
</evidence>
<organism evidence="2 3">
    <name type="scientific">Albula glossodonta</name>
    <name type="common">roundjaw bonefish</name>
    <dbReference type="NCBI Taxonomy" id="121402"/>
    <lineage>
        <taxon>Eukaryota</taxon>
        <taxon>Metazoa</taxon>
        <taxon>Chordata</taxon>
        <taxon>Craniata</taxon>
        <taxon>Vertebrata</taxon>
        <taxon>Euteleostomi</taxon>
        <taxon>Actinopterygii</taxon>
        <taxon>Neopterygii</taxon>
        <taxon>Teleostei</taxon>
        <taxon>Albuliformes</taxon>
        <taxon>Albulidae</taxon>
        <taxon>Albula</taxon>
    </lineage>
</organism>
<reference evidence="2" key="1">
    <citation type="thesis" date="2021" institute="BYU ScholarsArchive" country="Provo, UT, USA">
        <title>Applications of and Algorithms for Genome Assembly and Genomic Analyses with an Emphasis on Marine Teleosts.</title>
        <authorList>
            <person name="Pickett B.D."/>
        </authorList>
    </citation>
    <scope>NUCLEOTIDE SEQUENCE</scope>
    <source>
        <strain evidence="2">HI-2016</strain>
    </source>
</reference>
<feature type="region of interest" description="Disordered" evidence="1">
    <location>
        <begin position="298"/>
        <end position="318"/>
    </location>
</feature>